<dbReference type="InterPro" id="IPR038071">
    <property type="entry name" value="UROD/MetE-like_sf"/>
</dbReference>
<gene>
    <name evidence="1" type="ORF">GFC01_14320</name>
    <name evidence="2" type="ORF">GFC01_16830</name>
</gene>
<keyword evidence="3" id="KW-1185">Reference proteome</keyword>
<protein>
    <submittedName>
        <fullName evidence="1">Methyltransferase</fullName>
    </submittedName>
</protein>
<keyword evidence="1" id="KW-0808">Transferase</keyword>
<evidence type="ECO:0000313" key="2">
    <source>
        <dbReference type="EMBL" id="MQL53890.1"/>
    </source>
</evidence>
<accession>A0A6N7IU25</accession>
<sequence length="37" mass="4359">AVWPSCDIWPTAPLENLRTMVETVQKYGAEKWARRRV</sequence>
<dbReference type="EMBL" id="WHYR01000049">
    <property type="protein sequence ID" value="MQL53411.1"/>
    <property type="molecule type" value="Genomic_DNA"/>
</dbReference>
<dbReference type="Proteomes" id="UP000441717">
    <property type="component" value="Unassembled WGS sequence"/>
</dbReference>
<keyword evidence="1" id="KW-0489">Methyltransferase</keyword>
<dbReference type="GO" id="GO:0032259">
    <property type="term" value="P:methylation"/>
    <property type="evidence" value="ECO:0007669"/>
    <property type="project" value="UniProtKB-KW"/>
</dbReference>
<dbReference type="SUPFAM" id="SSF51726">
    <property type="entry name" value="UROD/MetE-like"/>
    <property type="match status" value="1"/>
</dbReference>
<comment type="caution">
    <text evidence="1">The sequence shown here is derived from an EMBL/GenBank/DDBJ whole genome shotgun (WGS) entry which is preliminary data.</text>
</comment>
<reference evidence="1 3" key="1">
    <citation type="submission" date="2019-10" db="EMBL/GenBank/DDBJ databases">
        <title>Comparative genomics of sulfur disproportionating microorganisms.</title>
        <authorList>
            <person name="Ward L.M."/>
            <person name="Bertran E."/>
            <person name="Johnston D."/>
        </authorList>
    </citation>
    <scope>NUCLEOTIDE SEQUENCE [LARGE SCALE GENOMIC DNA]</scope>
    <source>
        <strain evidence="1 3">DSM 14055</strain>
    </source>
</reference>
<dbReference type="Gene3D" id="3.20.20.210">
    <property type="match status" value="1"/>
</dbReference>
<dbReference type="GO" id="GO:0008168">
    <property type="term" value="F:methyltransferase activity"/>
    <property type="evidence" value="ECO:0007669"/>
    <property type="project" value="UniProtKB-KW"/>
</dbReference>
<proteinExistence type="predicted"/>
<evidence type="ECO:0000313" key="3">
    <source>
        <dbReference type="Proteomes" id="UP000441717"/>
    </source>
</evidence>
<dbReference type="EMBL" id="WHYR01000076">
    <property type="protein sequence ID" value="MQL53890.1"/>
    <property type="molecule type" value="Genomic_DNA"/>
</dbReference>
<evidence type="ECO:0000313" key="1">
    <source>
        <dbReference type="EMBL" id="MQL53411.1"/>
    </source>
</evidence>
<dbReference type="AlphaFoldDB" id="A0A6N7IU25"/>
<organism evidence="1 3">
    <name type="scientific">Desulfofundulus thermobenzoicus</name>
    <dbReference type="NCBI Taxonomy" id="29376"/>
    <lineage>
        <taxon>Bacteria</taxon>
        <taxon>Bacillati</taxon>
        <taxon>Bacillota</taxon>
        <taxon>Clostridia</taxon>
        <taxon>Eubacteriales</taxon>
        <taxon>Peptococcaceae</taxon>
        <taxon>Desulfofundulus</taxon>
    </lineage>
</organism>
<name>A0A6N7IU25_9FIRM</name>
<feature type="non-terminal residue" evidence="1">
    <location>
        <position position="1"/>
    </location>
</feature>